<dbReference type="InterPro" id="IPR025827">
    <property type="entry name" value="Zn_ribbon_recom_dom"/>
</dbReference>
<evidence type="ECO:0000256" key="1">
    <source>
        <dbReference type="SAM" id="Coils"/>
    </source>
</evidence>
<evidence type="ECO:0000259" key="2">
    <source>
        <dbReference type="PROSITE" id="PS51736"/>
    </source>
</evidence>
<dbReference type="SMART" id="SM00857">
    <property type="entry name" value="Resolvase"/>
    <property type="match status" value="1"/>
</dbReference>
<dbReference type="GO" id="GO:0000150">
    <property type="term" value="F:DNA strand exchange activity"/>
    <property type="evidence" value="ECO:0007669"/>
    <property type="project" value="InterPro"/>
</dbReference>
<gene>
    <name evidence="4" type="ORF">AB840_13315</name>
</gene>
<name>A0A0J6ZKV0_9FIRM</name>
<evidence type="ECO:0000313" key="5">
    <source>
        <dbReference type="Proteomes" id="UP000036503"/>
    </source>
</evidence>
<dbReference type="InterPro" id="IPR038109">
    <property type="entry name" value="DNA_bind_recomb_sf"/>
</dbReference>
<dbReference type="Gene3D" id="3.40.50.1390">
    <property type="entry name" value="Resolvase, N-terminal catalytic domain"/>
    <property type="match status" value="1"/>
</dbReference>
<dbReference type="PANTHER" id="PTHR30461:SF23">
    <property type="entry name" value="DNA RECOMBINASE-RELATED"/>
    <property type="match status" value="1"/>
</dbReference>
<dbReference type="OrthoDB" id="9769353at2"/>
<proteinExistence type="predicted"/>
<dbReference type="InterPro" id="IPR011109">
    <property type="entry name" value="DNA_bind_recombinase_dom"/>
</dbReference>
<dbReference type="AlphaFoldDB" id="A0A0J6ZKV0"/>
<dbReference type="InParanoid" id="A0A0J6ZKV0"/>
<evidence type="ECO:0000313" key="4">
    <source>
        <dbReference type="EMBL" id="KMO85466.1"/>
    </source>
</evidence>
<sequence>MEARRVHTIPAVISRYTAEPINSHRKRRVAGYARVSTDHEDQVTSYEAQVDYYTSYIKGRHDWEFAGIYTDEGISATNTRHRDGFNTMVRDALDNKIDLIITKSVSRFARNTVDSLTTVRKLKDKGIEVYFEKENIWTLDAKGELLITIMSSLAQEESRSISENTTWGQRKRFADGKVSVPFKQFLGYDKGPDGNLVVNREQARTVKLIYRLYLSGYTFHSIASDLTERGIKTPAGCDVWSPSTVRSILTNEKYKGDALLQKRYTVDFLTKKTKANHGEVPQYYVENDHEAIISPQVFDLVQEGIKRRGRGGKRHSGVSIFSSKIKCGDCGGWYGAKVWHSNDKYRRTIYRCNDKFKHHCKTPHLTEDDIKAIFIKAINKLVGNKDEIISNIQMIREQLCDTVNLENEQERLNQDLIALTNMTENCIAENARVSQDQTEYQKRYNSLVSRYDKTKEQYEAVTAKIRDRRLRNEQLGVFINNLKNQDLIGEFDERLWCSLVDYITVYGKEDIRVTFKDGTELRV</sequence>
<protein>
    <submittedName>
        <fullName evidence="4">Recombinase</fullName>
    </submittedName>
</protein>
<dbReference type="InterPro" id="IPR006119">
    <property type="entry name" value="Resolv_N"/>
</dbReference>
<dbReference type="InterPro" id="IPR036162">
    <property type="entry name" value="Resolvase-like_N_sf"/>
</dbReference>
<dbReference type="GO" id="GO:0003677">
    <property type="term" value="F:DNA binding"/>
    <property type="evidence" value="ECO:0007669"/>
    <property type="project" value="InterPro"/>
</dbReference>
<dbReference type="Pfam" id="PF00239">
    <property type="entry name" value="Resolvase"/>
    <property type="match status" value="1"/>
</dbReference>
<evidence type="ECO:0000259" key="3">
    <source>
        <dbReference type="PROSITE" id="PS51737"/>
    </source>
</evidence>
<keyword evidence="1" id="KW-0175">Coiled coil</keyword>
<reference evidence="4 5" key="1">
    <citation type="submission" date="2015-06" db="EMBL/GenBank/DDBJ databases">
        <title>Draft genome sequence of beer spoilage bacterium Megasphaera cerevisiae type strain 20462.</title>
        <authorList>
            <person name="Kutumbaka K."/>
            <person name="Pasmowitz J."/>
            <person name="Mategko J."/>
            <person name="Reyes D."/>
            <person name="Friedrich A."/>
            <person name="Han S."/>
            <person name="Martens-Habbena W."/>
            <person name="Neal-McKinney J."/>
            <person name="Janagama H.K."/>
            <person name="Nadala C."/>
            <person name="Samadpour M."/>
        </authorList>
    </citation>
    <scope>NUCLEOTIDE SEQUENCE [LARGE SCALE GENOMIC DNA]</scope>
    <source>
        <strain evidence="4 5">DSM 20462</strain>
    </source>
</reference>
<feature type="domain" description="Recombinase" evidence="3">
    <location>
        <begin position="185"/>
        <end position="311"/>
    </location>
</feature>
<dbReference type="PATRIC" id="fig|1122219.3.peg.2873"/>
<dbReference type="Gene3D" id="3.90.1750.20">
    <property type="entry name" value="Putative Large Serine Recombinase, Chain B, Domain 2"/>
    <property type="match status" value="1"/>
</dbReference>
<dbReference type="PROSITE" id="PS51736">
    <property type="entry name" value="RECOMBINASES_3"/>
    <property type="match status" value="1"/>
</dbReference>
<dbReference type="PANTHER" id="PTHR30461">
    <property type="entry name" value="DNA-INVERTASE FROM LAMBDOID PROPHAGE"/>
    <property type="match status" value="1"/>
</dbReference>
<comment type="caution">
    <text evidence="4">The sequence shown here is derived from an EMBL/GenBank/DDBJ whole genome shotgun (WGS) entry which is preliminary data.</text>
</comment>
<dbReference type="Pfam" id="PF13408">
    <property type="entry name" value="Zn_ribbon_recom"/>
    <property type="match status" value="1"/>
</dbReference>
<dbReference type="Proteomes" id="UP000036503">
    <property type="component" value="Unassembled WGS sequence"/>
</dbReference>
<dbReference type="SUPFAM" id="SSF53041">
    <property type="entry name" value="Resolvase-like"/>
    <property type="match status" value="1"/>
</dbReference>
<dbReference type="RefSeq" id="WP_048515340.1">
    <property type="nucleotide sequence ID" value="NZ_FUXD01000071.1"/>
</dbReference>
<feature type="domain" description="Resolvase/invertase-type recombinase catalytic" evidence="2">
    <location>
        <begin position="28"/>
        <end position="176"/>
    </location>
</feature>
<dbReference type="InterPro" id="IPR050639">
    <property type="entry name" value="SSR_resolvase"/>
</dbReference>
<accession>A0A0J6ZKV0</accession>
<dbReference type="Pfam" id="PF07508">
    <property type="entry name" value="Recombinase"/>
    <property type="match status" value="1"/>
</dbReference>
<dbReference type="PROSITE" id="PS51737">
    <property type="entry name" value="RECOMBINASE_DNA_BIND"/>
    <property type="match status" value="1"/>
</dbReference>
<keyword evidence="5" id="KW-1185">Reference proteome</keyword>
<feature type="coiled-coil region" evidence="1">
    <location>
        <begin position="395"/>
        <end position="422"/>
    </location>
</feature>
<dbReference type="STRING" id="39029.BSR42_11695"/>
<dbReference type="CDD" id="cd00338">
    <property type="entry name" value="Ser_Recombinase"/>
    <property type="match status" value="1"/>
</dbReference>
<organism evidence="4 5">
    <name type="scientific">Megasphaera cerevisiae DSM 20462</name>
    <dbReference type="NCBI Taxonomy" id="1122219"/>
    <lineage>
        <taxon>Bacteria</taxon>
        <taxon>Bacillati</taxon>
        <taxon>Bacillota</taxon>
        <taxon>Negativicutes</taxon>
        <taxon>Veillonellales</taxon>
        <taxon>Veillonellaceae</taxon>
        <taxon>Megasphaera</taxon>
    </lineage>
</organism>
<dbReference type="EMBL" id="LEKT01000062">
    <property type="protein sequence ID" value="KMO85466.1"/>
    <property type="molecule type" value="Genomic_DNA"/>
</dbReference>